<sequence>MSGTRSKRLGTTFESAVVKFLKNAFRHVRRNGNRFGAKDRGDLAGVPNWTLQLKNTRDTRWGPWFEATAEQAANAGTRWWAVIRKTRGKSTEQALFVMPLWKARELLSYIRELENTIKKFKKWVF</sequence>
<dbReference type="AlphaFoldDB" id="A0A1G8A9Z1"/>
<dbReference type="RefSeq" id="WP_093171009.1">
    <property type="nucleotide sequence ID" value="NZ_FNCN01000012.1"/>
</dbReference>
<gene>
    <name evidence="1" type="ORF">SAMN05421505_11274</name>
</gene>
<keyword evidence="2" id="KW-1185">Reference proteome</keyword>
<name>A0A1G8A9Z1_9ACTN</name>
<dbReference type="STRING" id="504805.SAMN05421505_11274"/>
<organism evidence="1 2">
    <name type="scientific">Sinosporangium album</name>
    <dbReference type="NCBI Taxonomy" id="504805"/>
    <lineage>
        <taxon>Bacteria</taxon>
        <taxon>Bacillati</taxon>
        <taxon>Actinomycetota</taxon>
        <taxon>Actinomycetes</taxon>
        <taxon>Streptosporangiales</taxon>
        <taxon>Streptosporangiaceae</taxon>
        <taxon>Sinosporangium</taxon>
    </lineage>
</organism>
<proteinExistence type="predicted"/>
<protein>
    <submittedName>
        <fullName evidence="1">Uncharacterized protein</fullName>
    </submittedName>
</protein>
<dbReference type="OrthoDB" id="3630198at2"/>
<dbReference type="EMBL" id="FNCN01000012">
    <property type="protein sequence ID" value="SDH17772.1"/>
    <property type="molecule type" value="Genomic_DNA"/>
</dbReference>
<reference evidence="1 2" key="1">
    <citation type="submission" date="2016-10" db="EMBL/GenBank/DDBJ databases">
        <authorList>
            <person name="de Groot N.N."/>
        </authorList>
    </citation>
    <scope>NUCLEOTIDE SEQUENCE [LARGE SCALE GENOMIC DNA]</scope>
    <source>
        <strain evidence="1 2">CPCC 201354</strain>
    </source>
</reference>
<evidence type="ECO:0000313" key="1">
    <source>
        <dbReference type="EMBL" id="SDH17772.1"/>
    </source>
</evidence>
<evidence type="ECO:0000313" key="2">
    <source>
        <dbReference type="Proteomes" id="UP000198923"/>
    </source>
</evidence>
<dbReference type="Proteomes" id="UP000198923">
    <property type="component" value="Unassembled WGS sequence"/>
</dbReference>
<accession>A0A1G8A9Z1</accession>